<dbReference type="EMBL" id="JAMXQS010000007">
    <property type="protein sequence ID" value="MCO6051171.1"/>
    <property type="molecule type" value="Genomic_DNA"/>
</dbReference>
<dbReference type="CDD" id="cd06578">
    <property type="entry name" value="HemD"/>
    <property type="match status" value="1"/>
</dbReference>
<evidence type="ECO:0000259" key="10">
    <source>
        <dbReference type="Pfam" id="PF02602"/>
    </source>
</evidence>
<evidence type="ECO:0000256" key="5">
    <source>
        <dbReference type="ARBA" id="ARBA00023244"/>
    </source>
</evidence>
<evidence type="ECO:0000313" key="11">
    <source>
        <dbReference type="EMBL" id="MCO6051171.1"/>
    </source>
</evidence>
<feature type="domain" description="Tetrapyrrole biosynthesis uroporphyrinogen III synthase" evidence="10">
    <location>
        <begin position="28"/>
        <end position="235"/>
    </location>
</feature>
<keyword evidence="5 9" id="KW-0627">Porphyrin biosynthesis</keyword>
<evidence type="ECO:0000256" key="4">
    <source>
        <dbReference type="ARBA" id="ARBA00023239"/>
    </source>
</evidence>
<organism evidence="11 12">
    <name type="scientific">Mesorhizobium liriopis</name>
    <dbReference type="NCBI Taxonomy" id="2953882"/>
    <lineage>
        <taxon>Bacteria</taxon>
        <taxon>Pseudomonadati</taxon>
        <taxon>Pseudomonadota</taxon>
        <taxon>Alphaproteobacteria</taxon>
        <taxon>Hyphomicrobiales</taxon>
        <taxon>Phyllobacteriaceae</taxon>
        <taxon>Mesorhizobium</taxon>
    </lineage>
</organism>
<protein>
    <recommendedName>
        <fullName evidence="7 9">Uroporphyrinogen-III synthase</fullName>
        <ecNumber evidence="3 9">4.2.1.75</ecNumber>
    </recommendedName>
</protein>
<evidence type="ECO:0000256" key="2">
    <source>
        <dbReference type="ARBA" id="ARBA00008133"/>
    </source>
</evidence>
<dbReference type="PANTHER" id="PTHR38042:SF1">
    <property type="entry name" value="UROPORPHYRINOGEN-III SYNTHASE, CHLOROPLASTIC"/>
    <property type="match status" value="1"/>
</dbReference>
<dbReference type="Proteomes" id="UP001205906">
    <property type="component" value="Unassembled WGS sequence"/>
</dbReference>
<gene>
    <name evidence="11" type="ORF">NGM99_15405</name>
</gene>
<proteinExistence type="inferred from homology"/>
<evidence type="ECO:0000313" key="12">
    <source>
        <dbReference type="Proteomes" id="UP001205906"/>
    </source>
</evidence>
<keyword evidence="4 9" id="KW-0456">Lyase</keyword>
<keyword evidence="12" id="KW-1185">Reference proteome</keyword>
<accession>A0ABT1CB14</accession>
<dbReference type="InterPro" id="IPR003754">
    <property type="entry name" value="4pyrrol_synth_uPrphyn_synth"/>
</dbReference>
<reference evidence="11 12" key="1">
    <citation type="submission" date="2022-06" db="EMBL/GenBank/DDBJ databases">
        <title>Mesorhizobium sp. strain RP14 Genome sequencing and assembly.</title>
        <authorList>
            <person name="Kim I."/>
        </authorList>
    </citation>
    <scope>NUCLEOTIDE SEQUENCE [LARGE SCALE GENOMIC DNA]</scope>
    <source>
        <strain evidence="12">RP14(2022)</strain>
    </source>
</reference>
<dbReference type="GO" id="GO:0004852">
    <property type="term" value="F:uroporphyrinogen-III synthase activity"/>
    <property type="evidence" value="ECO:0007669"/>
    <property type="project" value="UniProtKB-EC"/>
</dbReference>
<comment type="caution">
    <text evidence="11">The sequence shown here is derived from an EMBL/GenBank/DDBJ whole genome shotgun (WGS) entry which is preliminary data.</text>
</comment>
<dbReference type="EC" id="4.2.1.75" evidence="3 9"/>
<dbReference type="Pfam" id="PF02602">
    <property type="entry name" value="HEM4"/>
    <property type="match status" value="1"/>
</dbReference>
<dbReference type="Gene3D" id="3.40.50.10090">
    <property type="match status" value="2"/>
</dbReference>
<evidence type="ECO:0000256" key="9">
    <source>
        <dbReference type="RuleBase" id="RU366031"/>
    </source>
</evidence>
<evidence type="ECO:0000256" key="1">
    <source>
        <dbReference type="ARBA" id="ARBA00004772"/>
    </source>
</evidence>
<comment type="similarity">
    <text evidence="2 9">Belongs to the uroporphyrinogen-III synthase family.</text>
</comment>
<dbReference type="InterPro" id="IPR036108">
    <property type="entry name" value="4pyrrol_syn_uPrphyn_synt_sf"/>
</dbReference>
<dbReference type="RefSeq" id="WP_252820462.1">
    <property type="nucleotide sequence ID" value="NZ_JAMXQS010000007.1"/>
</dbReference>
<evidence type="ECO:0000256" key="8">
    <source>
        <dbReference type="ARBA" id="ARBA00048617"/>
    </source>
</evidence>
<name>A0ABT1CB14_9HYPH</name>
<dbReference type="InterPro" id="IPR039793">
    <property type="entry name" value="UROS/Hem4"/>
</dbReference>
<evidence type="ECO:0000256" key="3">
    <source>
        <dbReference type="ARBA" id="ARBA00013109"/>
    </source>
</evidence>
<comment type="function">
    <text evidence="6 9">Catalyzes cyclization of the linear tetrapyrrole, hydroxymethylbilane, to the macrocyclic uroporphyrinogen III.</text>
</comment>
<comment type="catalytic activity">
    <reaction evidence="8 9">
        <text>hydroxymethylbilane = uroporphyrinogen III + H2O</text>
        <dbReference type="Rhea" id="RHEA:18965"/>
        <dbReference type="ChEBI" id="CHEBI:15377"/>
        <dbReference type="ChEBI" id="CHEBI:57308"/>
        <dbReference type="ChEBI" id="CHEBI:57845"/>
        <dbReference type="EC" id="4.2.1.75"/>
    </reaction>
</comment>
<evidence type="ECO:0000256" key="6">
    <source>
        <dbReference type="ARBA" id="ARBA00037589"/>
    </source>
</evidence>
<evidence type="ECO:0000256" key="7">
    <source>
        <dbReference type="ARBA" id="ARBA00040167"/>
    </source>
</evidence>
<dbReference type="PANTHER" id="PTHR38042">
    <property type="entry name" value="UROPORPHYRINOGEN-III SYNTHASE, CHLOROPLASTIC"/>
    <property type="match status" value="1"/>
</dbReference>
<comment type="pathway">
    <text evidence="1 9">Porphyrin-containing compound metabolism; protoporphyrin-IX biosynthesis; coproporphyrinogen-III from 5-aminolevulinate: step 3/4.</text>
</comment>
<sequence length="246" mass="26249">MRQGKPGLFRKLGVIRVLVTRPEPDATRTAQALTEAGYEPVVLPLSETVPIEGAVLPAITADAVAVTSANALHFAPLALLEPLLSMPLFAVGPRTAEVARQAGFSDVREGPGDAVRLGDVLPAHIRTVLYLCGRVRRPEFERDLGARNVTVSAVETYDTRKCMPSPEEARLILGAWPVDAALLYSAFSAEAFLRLKESVPDLLGDARCFALSPRIAQSAGLHAFAPTQPNEEALLALLAARASPRG</sequence>
<dbReference type="SUPFAM" id="SSF69618">
    <property type="entry name" value="HemD-like"/>
    <property type="match status" value="1"/>
</dbReference>